<dbReference type="HOGENOM" id="CLU_1941570_0_0_1"/>
<dbReference type="AlphaFoldDB" id="A0A0E0KP81"/>
<keyword evidence="2" id="KW-1185">Reference proteome</keyword>
<protein>
    <submittedName>
        <fullName evidence="1">Uncharacterized protein</fullName>
    </submittedName>
</protein>
<dbReference type="Gramene" id="OPUNC04G06820.1">
    <property type="protein sequence ID" value="OPUNC04G06820.1"/>
    <property type="gene ID" value="OPUNC04G06820"/>
</dbReference>
<evidence type="ECO:0000313" key="1">
    <source>
        <dbReference type="EnsemblPlants" id="OPUNC04G06820.1"/>
    </source>
</evidence>
<organism evidence="1">
    <name type="scientific">Oryza punctata</name>
    <name type="common">Red rice</name>
    <dbReference type="NCBI Taxonomy" id="4537"/>
    <lineage>
        <taxon>Eukaryota</taxon>
        <taxon>Viridiplantae</taxon>
        <taxon>Streptophyta</taxon>
        <taxon>Embryophyta</taxon>
        <taxon>Tracheophyta</taxon>
        <taxon>Spermatophyta</taxon>
        <taxon>Magnoliopsida</taxon>
        <taxon>Liliopsida</taxon>
        <taxon>Poales</taxon>
        <taxon>Poaceae</taxon>
        <taxon>BOP clade</taxon>
        <taxon>Oryzoideae</taxon>
        <taxon>Oryzeae</taxon>
        <taxon>Oryzinae</taxon>
        <taxon>Oryza</taxon>
    </lineage>
</organism>
<dbReference type="OMA" id="RTLRCTY"/>
<accession>A0A0E0KP81</accession>
<reference evidence="1" key="1">
    <citation type="submission" date="2015-04" db="UniProtKB">
        <authorList>
            <consortium name="EnsemblPlants"/>
        </authorList>
    </citation>
    <scope>IDENTIFICATION</scope>
</reference>
<evidence type="ECO:0000313" key="2">
    <source>
        <dbReference type="Proteomes" id="UP000026962"/>
    </source>
</evidence>
<sequence length="125" mass="13662">MGDGNGNDGVDRYAAWVAATIFYRNNDNHTLENPDGSPVPPTRTLRCTCHRNGDGEVWDSPCVLHQLEGGNDGGVGAVGVEVVEEEEEEEVGGWLWPRKEMRSVVEVIVPSTRAHGVRAYLGMQD</sequence>
<proteinExistence type="predicted"/>
<name>A0A0E0KP81_ORYPU</name>
<dbReference type="EnsemblPlants" id="OPUNC04G06820.1">
    <property type="protein sequence ID" value="OPUNC04G06820.1"/>
    <property type="gene ID" value="OPUNC04G06820"/>
</dbReference>
<dbReference type="Proteomes" id="UP000026962">
    <property type="component" value="Chromosome 4"/>
</dbReference>
<reference evidence="1" key="2">
    <citation type="submission" date="2018-05" db="EMBL/GenBank/DDBJ databases">
        <title>OpunRS2 (Oryza punctata Reference Sequence Version 2).</title>
        <authorList>
            <person name="Zhang J."/>
            <person name="Kudrna D."/>
            <person name="Lee S."/>
            <person name="Talag J."/>
            <person name="Welchert J."/>
            <person name="Wing R.A."/>
        </authorList>
    </citation>
    <scope>NUCLEOTIDE SEQUENCE [LARGE SCALE GENOMIC DNA]</scope>
</reference>